<sequence>MWRFVVFHAPARNESGGKPTIACSADFHDITRGRSGSYTAVADYDRVTGWGSPKVALISALIP</sequence>
<evidence type="ECO:0000313" key="1">
    <source>
        <dbReference type="EMBL" id="MFK2930129.1"/>
    </source>
</evidence>
<dbReference type="EMBL" id="JADIKL010000002">
    <property type="protein sequence ID" value="MFK2930129.1"/>
    <property type="molecule type" value="Genomic_DNA"/>
</dbReference>
<dbReference type="Proteomes" id="UP001620397">
    <property type="component" value="Unassembled WGS sequence"/>
</dbReference>
<proteinExistence type="predicted"/>
<dbReference type="InterPro" id="IPR036852">
    <property type="entry name" value="Peptidase_S8/S53_dom_sf"/>
</dbReference>
<evidence type="ECO:0000313" key="2">
    <source>
        <dbReference type="Proteomes" id="UP001620397"/>
    </source>
</evidence>
<accession>A0ABW8KDB7</accession>
<protein>
    <submittedName>
        <fullName evidence="1">Uncharacterized protein</fullName>
    </submittedName>
</protein>
<name>A0ABW8KDB7_9GAMM</name>
<reference evidence="1 2" key="1">
    <citation type="submission" date="2020-10" db="EMBL/GenBank/DDBJ databases">
        <title>Phylogeny of dyella-like bacteria.</title>
        <authorList>
            <person name="Fu J."/>
        </authorList>
    </citation>
    <scope>NUCLEOTIDE SEQUENCE [LARGE SCALE GENOMIC DNA]</scope>
    <source>
        <strain evidence="1 2">DKC-1</strain>
    </source>
</reference>
<organism evidence="1 2">
    <name type="scientific">Dyella agri</name>
    <dbReference type="NCBI Taxonomy" id="1926869"/>
    <lineage>
        <taxon>Bacteria</taxon>
        <taxon>Pseudomonadati</taxon>
        <taxon>Pseudomonadota</taxon>
        <taxon>Gammaproteobacteria</taxon>
        <taxon>Lysobacterales</taxon>
        <taxon>Rhodanobacteraceae</taxon>
        <taxon>Dyella</taxon>
    </lineage>
</organism>
<dbReference type="Gene3D" id="3.40.50.200">
    <property type="entry name" value="Peptidase S8/S53 domain"/>
    <property type="match status" value="1"/>
</dbReference>
<gene>
    <name evidence="1" type="ORF">ISP14_04915</name>
</gene>
<comment type="caution">
    <text evidence="1">The sequence shown here is derived from an EMBL/GenBank/DDBJ whole genome shotgun (WGS) entry which is preliminary data.</text>
</comment>
<keyword evidence="2" id="KW-1185">Reference proteome</keyword>
<dbReference type="RefSeq" id="WP_404536761.1">
    <property type="nucleotide sequence ID" value="NZ_JADIKL010000002.1"/>
</dbReference>